<gene>
    <name evidence="1" type="ORF">METZ01_LOCUS79642</name>
</gene>
<accession>A0A381UGL3</accession>
<sequence length="41" mass="4577">MQTKVGRCLVTIIANGGETSLNQDNLRLIPSFLILIFFVQI</sequence>
<protein>
    <submittedName>
        <fullName evidence="1">Uncharacterized protein</fullName>
    </submittedName>
</protein>
<proteinExistence type="predicted"/>
<evidence type="ECO:0000313" key="1">
    <source>
        <dbReference type="EMBL" id="SVA26788.1"/>
    </source>
</evidence>
<organism evidence="1">
    <name type="scientific">marine metagenome</name>
    <dbReference type="NCBI Taxonomy" id="408172"/>
    <lineage>
        <taxon>unclassified sequences</taxon>
        <taxon>metagenomes</taxon>
        <taxon>ecological metagenomes</taxon>
    </lineage>
</organism>
<reference evidence="1" key="1">
    <citation type="submission" date="2018-05" db="EMBL/GenBank/DDBJ databases">
        <authorList>
            <person name="Lanie J.A."/>
            <person name="Ng W.-L."/>
            <person name="Kazmierczak K.M."/>
            <person name="Andrzejewski T.M."/>
            <person name="Davidsen T.M."/>
            <person name="Wayne K.J."/>
            <person name="Tettelin H."/>
            <person name="Glass J.I."/>
            <person name="Rusch D."/>
            <person name="Podicherti R."/>
            <person name="Tsui H.-C.T."/>
            <person name="Winkler M.E."/>
        </authorList>
    </citation>
    <scope>NUCLEOTIDE SEQUENCE</scope>
</reference>
<name>A0A381UGL3_9ZZZZ</name>
<dbReference type="AlphaFoldDB" id="A0A381UGL3"/>
<dbReference type="EMBL" id="UINC01006314">
    <property type="protein sequence ID" value="SVA26788.1"/>
    <property type="molecule type" value="Genomic_DNA"/>
</dbReference>